<keyword evidence="8" id="KW-0520">NAD</keyword>
<protein>
    <recommendedName>
        <fullName evidence="6">D-3-phosphoglycerate dehydrogenase</fullName>
        <ecNumber evidence="4">1.1.1.399</ecNumber>
        <ecNumber evidence="5">1.1.1.95</ecNumber>
    </recommendedName>
    <alternativeName>
        <fullName evidence="9">2-oxoglutarate reductase</fullName>
    </alternativeName>
</protein>
<evidence type="ECO:0000256" key="7">
    <source>
        <dbReference type="ARBA" id="ARBA00023002"/>
    </source>
</evidence>
<dbReference type="InterPro" id="IPR054480">
    <property type="entry name" value="AHAS_small-like_ACT"/>
</dbReference>
<comment type="catalytic activity">
    <reaction evidence="11">
        <text>(2R)-3-phosphoglycerate + NAD(+) = 3-phosphooxypyruvate + NADH + H(+)</text>
        <dbReference type="Rhea" id="RHEA:12641"/>
        <dbReference type="ChEBI" id="CHEBI:15378"/>
        <dbReference type="ChEBI" id="CHEBI:18110"/>
        <dbReference type="ChEBI" id="CHEBI:57540"/>
        <dbReference type="ChEBI" id="CHEBI:57945"/>
        <dbReference type="ChEBI" id="CHEBI:58272"/>
        <dbReference type="EC" id="1.1.1.95"/>
    </reaction>
</comment>
<gene>
    <name evidence="14" type="primary">serA</name>
    <name evidence="14" type="ORF">OHT75_04970</name>
</gene>
<dbReference type="InterPro" id="IPR006140">
    <property type="entry name" value="D-isomer_DH_NAD-bd"/>
</dbReference>
<comment type="similarity">
    <text evidence="3 12">Belongs to the D-isomer specific 2-hydroxyacid dehydrogenase family.</text>
</comment>
<evidence type="ECO:0000256" key="5">
    <source>
        <dbReference type="ARBA" id="ARBA00013143"/>
    </source>
</evidence>
<dbReference type="InterPro" id="IPR050418">
    <property type="entry name" value="D-iso_2-hydroxyacid_DH_PdxB"/>
</dbReference>
<dbReference type="PROSITE" id="PS00065">
    <property type="entry name" value="D_2_HYDROXYACID_DH_1"/>
    <property type="match status" value="1"/>
</dbReference>
<organism evidence="14 15">
    <name type="scientific">Shewanella subflava</name>
    <dbReference type="NCBI Taxonomy" id="2986476"/>
    <lineage>
        <taxon>Bacteria</taxon>
        <taxon>Pseudomonadati</taxon>
        <taxon>Pseudomonadota</taxon>
        <taxon>Gammaproteobacteria</taxon>
        <taxon>Alteromonadales</taxon>
        <taxon>Shewanellaceae</taxon>
        <taxon>Shewanella</taxon>
    </lineage>
</organism>
<feature type="domain" description="ACT" evidence="13">
    <location>
        <begin position="340"/>
        <end position="409"/>
    </location>
</feature>
<dbReference type="PROSITE" id="PS00671">
    <property type="entry name" value="D_2_HYDROXYACID_DH_3"/>
    <property type="match status" value="1"/>
</dbReference>
<evidence type="ECO:0000256" key="4">
    <source>
        <dbReference type="ARBA" id="ARBA00013001"/>
    </source>
</evidence>
<dbReference type="GO" id="GO:0004617">
    <property type="term" value="F:phosphoglycerate dehydrogenase activity"/>
    <property type="evidence" value="ECO:0007669"/>
    <property type="project" value="UniProtKB-EC"/>
</dbReference>
<evidence type="ECO:0000256" key="12">
    <source>
        <dbReference type="RuleBase" id="RU003719"/>
    </source>
</evidence>
<dbReference type="EC" id="1.1.1.399" evidence="4"/>
<dbReference type="EC" id="1.1.1.95" evidence="5"/>
<reference evidence="14" key="1">
    <citation type="submission" date="2022-10" db="EMBL/GenBank/DDBJ databases">
        <title>Shewanella flava sp. nov, isolated from the estuary of the Fenhe River into the Yellow River.</title>
        <authorList>
            <person name="Li Y."/>
        </authorList>
    </citation>
    <scope>NUCLEOTIDE SEQUENCE</scope>
    <source>
        <strain evidence="14">FYR11-62</strain>
    </source>
</reference>
<dbReference type="CDD" id="cd04901">
    <property type="entry name" value="ACT_3PGDH"/>
    <property type="match status" value="1"/>
</dbReference>
<evidence type="ECO:0000256" key="1">
    <source>
        <dbReference type="ARBA" id="ARBA00003800"/>
    </source>
</evidence>
<keyword evidence="15" id="KW-1185">Reference proteome</keyword>
<dbReference type="InterPro" id="IPR002912">
    <property type="entry name" value="ACT_dom"/>
</dbReference>
<evidence type="ECO:0000256" key="8">
    <source>
        <dbReference type="ARBA" id="ARBA00023027"/>
    </source>
</evidence>
<comment type="pathway">
    <text evidence="2">Amino-acid biosynthesis; L-serine biosynthesis; L-serine from 3-phospho-D-glycerate: step 1/3.</text>
</comment>
<dbReference type="InterPro" id="IPR036291">
    <property type="entry name" value="NAD(P)-bd_dom_sf"/>
</dbReference>
<dbReference type="SUPFAM" id="SSF55021">
    <property type="entry name" value="ACT-like"/>
    <property type="match status" value="1"/>
</dbReference>
<dbReference type="EMBL" id="JAPDMX010000007">
    <property type="protein sequence ID" value="MCW3171825.1"/>
    <property type="molecule type" value="Genomic_DNA"/>
</dbReference>
<dbReference type="RefSeq" id="WP_264725363.1">
    <property type="nucleotide sequence ID" value="NZ_JAPDMX010000007.1"/>
</dbReference>
<evidence type="ECO:0000256" key="6">
    <source>
        <dbReference type="ARBA" id="ARBA00021582"/>
    </source>
</evidence>
<evidence type="ECO:0000256" key="10">
    <source>
        <dbReference type="ARBA" id="ARBA00048126"/>
    </source>
</evidence>
<dbReference type="Pfam" id="PF00389">
    <property type="entry name" value="2-Hacid_dh"/>
    <property type="match status" value="1"/>
</dbReference>
<dbReference type="Pfam" id="PF02826">
    <property type="entry name" value="2-Hacid_dh_C"/>
    <property type="match status" value="1"/>
</dbReference>
<evidence type="ECO:0000256" key="3">
    <source>
        <dbReference type="ARBA" id="ARBA00005854"/>
    </source>
</evidence>
<dbReference type="InterPro" id="IPR029753">
    <property type="entry name" value="D-isomer_DH_CS"/>
</dbReference>
<sequence>MAKHSLDKDKIKILLLEGVHQSAVDVLERAGYTNIEYHKASLDESQLLESIKDAHFVGLRSRTQLTAEVLKHAEKLVAIGCFCIGTNQVDLAAAEKLGVPVFNAPFSNTRSVAELVIGEIIMLMRGIPQRNAQCHRGGWLKSANGSVEVRGKTLGVIGYGHIGTQLGILAETLGMRVVFFDIEDKLPLGNASQVHDLENLLATADVVSLHVPETPQTKDMFGAKEFSQMRQGSFFINASRGTVVDIEALAEAVKSEHIAGAAIDVFPVEPKSNDDEFISPLRGLDNVLLTPHIGGSTAEAQENIGVEVAGKLAKYSDNGSTVSAVNFPEVSLAQHAGASRLLHIHHNRPGVLIKINQAFSAKGINIAAQYLQTTAEIGYVVMEVDSDQAEEALVELKQIEGTIRTRVLF</sequence>
<dbReference type="PANTHER" id="PTHR43761">
    <property type="entry name" value="D-ISOMER SPECIFIC 2-HYDROXYACID DEHYDROGENASE FAMILY PROTEIN (AFU_ORTHOLOGUE AFUA_1G13630)"/>
    <property type="match status" value="1"/>
</dbReference>
<dbReference type="PROSITE" id="PS00670">
    <property type="entry name" value="D_2_HYDROXYACID_DH_2"/>
    <property type="match status" value="1"/>
</dbReference>
<dbReference type="Gene3D" id="3.40.50.720">
    <property type="entry name" value="NAD(P)-binding Rossmann-like Domain"/>
    <property type="match status" value="2"/>
</dbReference>
<evidence type="ECO:0000256" key="11">
    <source>
        <dbReference type="ARBA" id="ARBA00048731"/>
    </source>
</evidence>
<dbReference type="NCBIfam" id="NF008759">
    <property type="entry name" value="PRK11790.1"/>
    <property type="match status" value="1"/>
</dbReference>
<evidence type="ECO:0000256" key="2">
    <source>
        <dbReference type="ARBA" id="ARBA00005216"/>
    </source>
</evidence>
<evidence type="ECO:0000313" key="15">
    <source>
        <dbReference type="Proteomes" id="UP001163714"/>
    </source>
</evidence>
<evidence type="ECO:0000313" key="14">
    <source>
        <dbReference type="EMBL" id="MCW3171825.1"/>
    </source>
</evidence>
<accession>A0ABT3I6Y0</accession>
<dbReference type="Proteomes" id="UP001163714">
    <property type="component" value="Unassembled WGS sequence"/>
</dbReference>
<dbReference type="CDD" id="cd12176">
    <property type="entry name" value="PGDH_3"/>
    <property type="match status" value="1"/>
</dbReference>
<dbReference type="InterPro" id="IPR029752">
    <property type="entry name" value="D-isomer_DH_CS1"/>
</dbReference>
<dbReference type="Gene3D" id="3.30.70.260">
    <property type="match status" value="1"/>
</dbReference>
<dbReference type="SUPFAM" id="SSF52283">
    <property type="entry name" value="Formate/glycerate dehydrogenase catalytic domain-like"/>
    <property type="match status" value="1"/>
</dbReference>
<name>A0ABT3I6Y0_9GAMM</name>
<keyword evidence="7 12" id="KW-0560">Oxidoreductase</keyword>
<dbReference type="SUPFAM" id="SSF51735">
    <property type="entry name" value="NAD(P)-binding Rossmann-fold domains"/>
    <property type="match status" value="1"/>
</dbReference>
<comment type="caution">
    <text evidence="14">The sequence shown here is derived from an EMBL/GenBank/DDBJ whole genome shotgun (WGS) entry which is preliminary data.</text>
</comment>
<proteinExistence type="inferred from homology"/>
<dbReference type="Pfam" id="PF22629">
    <property type="entry name" value="ACT_AHAS_ss"/>
    <property type="match status" value="1"/>
</dbReference>
<evidence type="ECO:0000256" key="9">
    <source>
        <dbReference type="ARBA" id="ARBA00030455"/>
    </source>
</evidence>
<comment type="catalytic activity">
    <reaction evidence="10">
        <text>(R)-2-hydroxyglutarate + NAD(+) = 2-oxoglutarate + NADH + H(+)</text>
        <dbReference type="Rhea" id="RHEA:49612"/>
        <dbReference type="ChEBI" id="CHEBI:15378"/>
        <dbReference type="ChEBI" id="CHEBI:15801"/>
        <dbReference type="ChEBI" id="CHEBI:16810"/>
        <dbReference type="ChEBI" id="CHEBI:57540"/>
        <dbReference type="ChEBI" id="CHEBI:57945"/>
        <dbReference type="EC" id="1.1.1.399"/>
    </reaction>
</comment>
<dbReference type="InterPro" id="IPR006139">
    <property type="entry name" value="D-isomer_2_OHA_DH_cat_dom"/>
</dbReference>
<dbReference type="PANTHER" id="PTHR43761:SF1">
    <property type="entry name" value="D-ISOMER SPECIFIC 2-HYDROXYACID DEHYDROGENASE CATALYTIC DOMAIN-CONTAINING PROTEIN-RELATED"/>
    <property type="match status" value="1"/>
</dbReference>
<comment type="function">
    <text evidence="1">Catalyzes the reversible oxidation of 3-phospho-D-glycerate to 3-phosphonooxypyruvate, the first step of the phosphorylated L-serine biosynthesis pathway. Also catalyzes the reversible oxidation of 2-hydroxyglutarate to 2-oxoglutarate.</text>
</comment>
<evidence type="ECO:0000259" key="13">
    <source>
        <dbReference type="PROSITE" id="PS51671"/>
    </source>
</evidence>
<dbReference type="PROSITE" id="PS51671">
    <property type="entry name" value="ACT"/>
    <property type="match status" value="1"/>
</dbReference>
<dbReference type="InterPro" id="IPR045865">
    <property type="entry name" value="ACT-like_dom_sf"/>
</dbReference>